<dbReference type="PROSITE" id="PS51257">
    <property type="entry name" value="PROKAR_LIPOPROTEIN"/>
    <property type="match status" value="1"/>
</dbReference>
<evidence type="ECO:0000313" key="7">
    <source>
        <dbReference type="Proteomes" id="UP000017081"/>
    </source>
</evidence>
<organism evidence="6 7">
    <name type="scientific">Cetobacterium somerae ATCC BAA-474</name>
    <dbReference type="NCBI Taxonomy" id="1319815"/>
    <lineage>
        <taxon>Bacteria</taxon>
        <taxon>Fusobacteriati</taxon>
        <taxon>Fusobacteriota</taxon>
        <taxon>Fusobacteriia</taxon>
        <taxon>Fusobacteriales</taxon>
        <taxon>Fusobacteriaceae</taxon>
        <taxon>Cetobacterium</taxon>
    </lineage>
</organism>
<dbReference type="eggNOG" id="COG4166">
    <property type="taxonomic scope" value="Bacteria"/>
</dbReference>
<evidence type="ECO:0000256" key="1">
    <source>
        <dbReference type="ARBA" id="ARBA00004196"/>
    </source>
</evidence>
<dbReference type="AlphaFoldDB" id="U7VAR2"/>
<dbReference type="Gene3D" id="3.10.105.10">
    <property type="entry name" value="Dipeptide-binding Protein, Domain 3"/>
    <property type="match status" value="1"/>
</dbReference>
<dbReference type="CDD" id="cd08504">
    <property type="entry name" value="PBP2_OppA"/>
    <property type="match status" value="1"/>
</dbReference>
<dbReference type="RefSeq" id="WP_023050857.1">
    <property type="nucleotide sequence ID" value="NZ_CP173065.2"/>
</dbReference>
<dbReference type="PIRSF" id="PIRSF002741">
    <property type="entry name" value="MppA"/>
    <property type="match status" value="1"/>
</dbReference>
<name>U7VAR2_9FUSO</name>
<evidence type="ECO:0000313" key="6">
    <source>
        <dbReference type="EMBL" id="ERT68787.1"/>
    </source>
</evidence>
<protein>
    <recommendedName>
        <fullName evidence="5">Solute-binding protein family 5 domain-containing protein</fullName>
    </recommendedName>
</protein>
<comment type="caution">
    <text evidence="6">The sequence shown here is derived from an EMBL/GenBank/DDBJ whole genome shotgun (WGS) entry which is preliminary data.</text>
</comment>
<evidence type="ECO:0000256" key="2">
    <source>
        <dbReference type="ARBA" id="ARBA00005695"/>
    </source>
</evidence>
<dbReference type="SUPFAM" id="SSF53850">
    <property type="entry name" value="Periplasmic binding protein-like II"/>
    <property type="match status" value="1"/>
</dbReference>
<dbReference type="PATRIC" id="fig|1319815.3.peg.1270"/>
<feature type="domain" description="Solute-binding protein family 5" evidence="5">
    <location>
        <begin position="82"/>
        <end position="471"/>
    </location>
</feature>
<evidence type="ECO:0000259" key="5">
    <source>
        <dbReference type="Pfam" id="PF00496"/>
    </source>
</evidence>
<dbReference type="GO" id="GO:0043190">
    <property type="term" value="C:ATP-binding cassette (ABC) transporter complex"/>
    <property type="evidence" value="ECO:0007669"/>
    <property type="project" value="InterPro"/>
</dbReference>
<dbReference type="Gene3D" id="3.90.76.10">
    <property type="entry name" value="Dipeptide-binding Protein, Domain 1"/>
    <property type="match status" value="1"/>
</dbReference>
<dbReference type="Gene3D" id="3.40.190.10">
    <property type="entry name" value="Periplasmic binding protein-like II"/>
    <property type="match status" value="1"/>
</dbReference>
<dbReference type="STRING" id="1319815.HMPREF0202_01319"/>
<keyword evidence="7" id="KW-1185">Reference proteome</keyword>
<dbReference type="Pfam" id="PF00496">
    <property type="entry name" value="SBP_bac_5"/>
    <property type="match status" value="1"/>
</dbReference>
<keyword evidence="4" id="KW-0732">Signal</keyword>
<gene>
    <name evidence="6" type="ORF">HMPREF0202_01319</name>
</gene>
<dbReference type="InterPro" id="IPR030678">
    <property type="entry name" value="Peptide/Ni-bd"/>
</dbReference>
<evidence type="ECO:0000256" key="4">
    <source>
        <dbReference type="ARBA" id="ARBA00022729"/>
    </source>
</evidence>
<keyword evidence="3" id="KW-0813">Transport</keyword>
<dbReference type="GO" id="GO:0030288">
    <property type="term" value="C:outer membrane-bounded periplasmic space"/>
    <property type="evidence" value="ECO:0007669"/>
    <property type="project" value="UniProtKB-ARBA"/>
</dbReference>
<comment type="subcellular location">
    <subcellularLocation>
        <location evidence="1">Cell envelope</location>
    </subcellularLocation>
</comment>
<dbReference type="FunFam" id="3.10.105.10:FF:000001">
    <property type="entry name" value="Oligopeptide ABC transporter, oligopeptide-binding protein"/>
    <property type="match status" value="1"/>
</dbReference>
<sequence>MFGRLNGKSLAIASAVLFLVACGGKDEEKKAQTSVESKKNSISYNLGTDPRTIDPQLNTAVDGSIVASNIFEGLFMEGDDGKLVPAAAESVEVSPDGKVYTFKLKENGKWSDGKPVKAQDFVYSWKRGLTPDTGMEYAYMLFYLKNGEKFYNGEVTEEEIGVKAIDDKTLEVTLENATPYFLSLTSLPSYFPLREDVVKDNPAWAIDAKTYIGNGPFKIKSWSPKENILLVPNENYWGKNDVKLDELRFDIIVDDKTYLNAFKAGEVDIIDAPPASEIPSLLASGEGKIYPYLGTYFYVVNVSGNNSNPEVVKFLGNPKVRKALALGLNKKLIVEEVTKAGQLPARSFVPEGIVATDGNDFTKNSAYLPGEGDVELAKKLMVEAGYTTPESIPKLTFTFNTGDGHAMVAQAVQDMWKKNLGVDVDLKNEEWAVFQTTRNNKNYDIARHGWIADYNDPMNFLDLWVTGGGNNVSGYSNPEYDNLIKEAQKENDPEKRTALLHKAENILMDDMPIIPLYYYTSVVAANPKVKGWVKSPLGGYHFKKAYVEN</sequence>
<accession>U7VAR2</accession>
<comment type="similarity">
    <text evidence="2">Belongs to the bacterial solute-binding protein 5 family.</text>
</comment>
<reference evidence="6 7" key="1">
    <citation type="submission" date="2013-08" db="EMBL/GenBank/DDBJ databases">
        <authorList>
            <person name="Weinstock G."/>
            <person name="Sodergren E."/>
            <person name="Wylie T."/>
            <person name="Fulton L."/>
            <person name="Fulton R."/>
            <person name="Fronick C."/>
            <person name="O'Laughlin M."/>
            <person name="Godfrey J."/>
            <person name="Miner T."/>
            <person name="Herter B."/>
            <person name="Appelbaum E."/>
            <person name="Cordes M."/>
            <person name="Lek S."/>
            <person name="Wollam A."/>
            <person name="Pepin K.H."/>
            <person name="Palsikar V.B."/>
            <person name="Mitreva M."/>
            <person name="Wilson R.K."/>
        </authorList>
    </citation>
    <scope>NUCLEOTIDE SEQUENCE [LARGE SCALE GENOMIC DNA]</scope>
    <source>
        <strain evidence="6 7">ATCC BAA-474</strain>
    </source>
</reference>
<dbReference type="InterPro" id="IPR000914">
    <property type="entry name" value="SBP_5_dom"/>
</dbReference>
<dbReference type="HOGENOM" id="CLU_017028_0_3_0"/>
<dbReference type="FunFam" id="3.90.76.10:FF:000001">
    <property type="entry name" value="Oligopeptide ABC transporter substrate-binding protein"/>
    <property type="match status" value="1"/>
</dbReference>
<dbReference type="EMBL" id="AXZF01000047">
    <property type="protein sequence ID" value="ERT68787.1"/>
    <property type="molecule type" value="Genomic_DNA"/>
</dbReference>
<dbReference type="PANTHER" id="PTHR30290">
    <property type="entry name" value="PERIPLASMIC BINDING COMPONENT OF ABC TRANSPORTER"/>
    <property type="match status" value="1"/>
</dbReference>
<dbReference type="Proteomes" id="UP000017081">
    <property type="component" value="Unassembled WGS sequence"/>
</dbReference>
<proteinExistence type="inferred from homology"/>
<dbReference type="GO" id="GO:0015833">
    <property type="term" value="P:peptide transport"/>
    <property type="evidence" value="ECO:0007669"/>
    <property type="project" value="TreeGrafter"/>
</dbReference>
<evidence type="ECO:0000256" key="3">
    <source>
        <dbReference type="ARBA" id="ARBA00022448"/>
    </source>
</evidence>
<dbReference type="InterPro" id="IPR039424">
    <property type="entry name" value="SBP_5"/>
</dbReference>
<dbReference type="PANTHER" id="PTHR30290:SF10">
    <property type="entry name" value="PERIPLASMIC OLIGOPEPTIDE-BINDING PROTEIN-RELATED"/>
    <property type="match status" value="1"/>
</dbReference>
<dbReference type="GO" id="GO:1904680">
    <property type="term" value="F:peptide transmembrane transporter activity"/>
    <property type="evidence" value="ECO:0007669"/>
    <property type="project" value="TreeGrafter"/>
</dbReference>